<dbReference type="Pfam" id="PF14885">
    <property type="entry name" value="GHL15"/>
    <property type="match status" value="1"/>
</dbReference>
<evidence type="ECO:0008006" key="3">
    <source>
        <dbReference type="Google" id="ProtNLM"/>
    </source>
</evidence>
<proteinExistence type="predicted"/>
<dbReference type="EMBL" id="LUUI01000116">
    <property type="protein sequence ID" value="OAI13770.1"/>
    <property type="molecule type" value="Genomic_DNA"/>
</dbReference>
<gene>
    <name evidence="1" type="ORF">A1359_11695</name>
</gene>
<dbReference type="InterPro" id="IPR029455">
    <property type="entry name" value="GHL15"/>
</dbReference>
<evidence type="ECO:0000313" key="2">
    <source>
        <dbReference type="Proteomes" id="UP000078476"/>
    </source>
</evidence>
<dbReference type="RefSeq" id="WP_066983960.1">
    <property type="nucleotide sequence ID" value="NZ_LUUI01000116.1"/>
</dbReference>
<evidence type="ECO:0000313" key="1">
    <source>
        <dbReference type="EMBL" id="OAI13770.1"/>
    </source>
</evidence>
<comment type="caution">
    <text evidence="1">The sequence shown here is derived from an EMBL/GenBank/DDBJ whole genome shotgun (WGS) entry which is preliminary data.</text>
</comment>
<organism evidence="1 2">
    <name type="scientific">Methylomonas lenta</name>
    <dbReference type="NCBI Taxonomy" id="980561"/>
    <lineage>
        <taxon>Bacteria</taxon>
        <taxon>Pseudomonadati</taxon>
        <taxon>Pseudomonadota</taxon>
        <taxon>Gammaproteobacteria</taxon>
        <taxon>Methylococcales</taxon>
        <taxon>Methylococcaceae</taxon>
        <taxon>Methylomonas</taxon>
    </lineage>
</organism>
<dbReference type="Proteomes" id="UP000078476">
    <property type="component" value="Unassembled WGS sequence"/>
</dbReference>
<sequence length="425" mass="47894">MNNIKLQVTLAISYILGVFLSGFVCANTIDNYPKICNLNIGAPVYYDQPSVIQQLAKADITLLGFYRNWESDRKRLPGSMRSTVQKIKAFNPDILIGQYTILNEAPDGSQASPDSDKAEKINEMDWWVEGLFGQKMQWTKKYGKYDVNFTMFSSLDADGRRYPEWLAARDYDVYFSKVPEFDIWFLDNVFGQSKIALANWSNSTDIQLQTAGSVQTAYRAGHLAEWQAIRSINPNILLIGNVDGVAYETQEYSNQLNGAVLEAMMGLKWSTETLKGWPAMMQRYHNAFAHLLAPKLVVFNVHGKLNDYQLMRFGLTSTLMNDGLFSYSELNGNYRAVPWFDEFDIDLGQPLESPQLSPWQSGIYRRAFEKGVVFVNPTNKAVSVPNKLNLVRLKGKQVPATNNGKSVGASINLPARDGLILLKSN</sequence>
<dbReference type="OrthoDB" id="1113833at2"/>
<reference evidence="1 2" key="1">
    <citation type="submission" date="2016-03" db="EMBL/GenBank/DDBJ databases">
        <authorList>
            <person name="Ploux O."/>
        </authorList>
    </citation>
    <scope>NUCLEOTIDE SEQUENCE [LARGE SCALE GENOMIC DNA]</scope>
    <source>
        <strain evidence="1 2">R-45370</strain>
    </source>
</reference>
<keyword evidence="2" id="KW-1185">Reference proteome</keyword>
<dbReference type="AlphaFoldDB" id="A0A177N9K4"/>
<protein>
    <recommendedName>
        <fullName evidence="3">Glycoside hydrolase family 42 N-terminal domain-containing protein</fullName>
    </recommendedName>
</protein>
<name>A0A177N9K4_9GAMM</name>
<dbReference type="STRING" id="980561.A1359_11695"/>
<accession>A0A177N9K4</accession>